<dbReference type="EMBL" id="SACR01000002">
    <property type="protein sequence ID" value="RVU47505.1"/>
    <property type="molecule type" value="Genomic_DNA"/>
</dbReference>
<dbReference type="InterPro" id="IPR004089">
    <property type="entry name" value="MCPsignal_dom"/>
</dbReference>
<evidence type="ECO:0000256" key="3">
    <source>
        <dbReference type="ARBA" id="ARBA00029447"/>
    </source>
</evidence>
<feature type="domain" description="HAMP" evidence="6">
    <location>
        <begin position="213"/>
        <end position="265"/>
    </location>
</feature>
<dbReference type="Proteomes" id="UP000285575">
    <property type="component" value="Unassembled WGS sequence"/>
</dbReference>
<dbReference type="CDD" id="cd06225">
    <property type="entry name" value="HAMP"/>
    <property type="match status" value="1"/>
</dbReference>
<sequence length="519" mass="55333">MRAVSRLSFAARLYLMTALVSLALVAMALTAHVKLSAVVAAAHHTGTTRIPQLDQIAKLELGVTRVSLQLRHALLVRNAAELEATLQAIGRLRQDIAGHQQAYEKGLFTAAGRERYAALPPAMAAFWREGEANIALIREGRKDEAFAHLVERTMPARDALVSVLGATLRYQEEALAADIETVAGRVDATLQLLEGLVLLITCGLVAASWRLARALRRRVAQAQRVAEQVRDGDLSIAPDDARRDELSPLLHALQQMQRSLADVVRHVRGNAEGVATASEQIAQGNLDLSSRTEEQAAALQQTAATMDELGTTVRHNADNAQQANELAQRASRVAARGGEVVGQVVSTMTAIHEASRRIADITAVIDGIAFQTNILALNAAVEAARAGEEGRGFAVVASEVRHLAQRSATAAREIKALIGSSVDRVEQGTSLASEAGQRMSEIVGAIERVNQIVSEISAASREQSHGVGQVGEAVNQMDRATQQNAALVEQSAAAAESLKQQAARMVQAVAVFRLQGGRA</sequence>
<organism evidence="7 8">
    <name type="scientific">Rubrivivax rivuli</name>
    <dbReference type="NCBI Taxonomy" id="1862385"/>
    <lineage>
        <taxon>Bacteria</taxon>
        <taxon>Pseudomonadati</taxon>
        <taxon>Pseudomonadota</taxon>
        <taxon>Betaproteobacteria</taxon>
        <taxon>Burkholderiales</taxon>
        <taxon>Sphaerotilaceae</taxon>
        <taxon>Rubrivivax</taxon>
    </lineage>
</organism>
<proteinExistence type="inferred from homology"/>
<dbReference type="InterPro" id="IPR047347">
    <property type="entry name" value="YvaQ-like_sensor"/>
</dbReference>
<evidence type="ECO:0000256" key="2">
    <source>
        <dbReference type="ARBA" id="ARBA00022481"/>
    </source>
</evidence>
<evidence type="ECO:0000313" key="8">
    <source>
        <dbReference type="Proteomes" id="UP000285575"/>
    </source>
</evidence>
<dbReference type="InterPro" id="IPR024478">
    <property type="entry name" value="HlyB_4HB_MCP"/>
</dbReference>
<dbReference type="PROSITE" id="PS50111">
    <property type="entry name" value="CHEMOTAXIS_TRANSDUC_2"/>
    <property type="match status" value="1"/>
</dbReference>
<dbReference type="OrthoDB" id="5441488at2"/>
<evidence type="ECO:0000259" key="6">
    <source>
        <dbReference type="PROSITE" id="PS50885"/>
    </source>
</evidence>
<dbReference type="GO" id="GO:0004888">
    <property type="term" value="F:transmembrane signaling receptor activity"/>
    <property type="evidence" value="ECO:0007669"/>
    <property type="project" value="InterPro"/>
</dbReference>
<dbReference type="SUPFAM" id="SSF58104">
    <property type="entry name" value="Methyl-accepting chemotaxis protein (MCP) signaling domain"/>
    <property type="match status" value="1"/>
</dbReference>
<keyword evidence="8" id="KW-1185">Reference proteome</keyword>
<keyword evidence="4" id="KW-0807">Transducer</keyword>
<evidence type="ECO:0000256" key="4">
    <source>
        <dbReference type="PROSITE-ProRule" id="PRU00284"/>
    </source>
</evidence>
<gene>
    <name evidence="7" type="ORF">EOE66_07120</name>
</gene>
<dbReference type="Pfam" id="PF12729">
    <property type="entry name" value="4HB_MCP_1"/>
    <property type="match status" value="1"/>
</dbReference>
<dbReference type="FunFam" id="1.10.287.950:FF:000001">
    <property type="entry name" value="Methyl-accepting chemotaxis sensory transducer"/>
    <property type="match status" value="1"/>
</dbReference>
<dbReference type="CDD" id="cd19411">
    <property type="entry name" value="MCP2201-like_sensor"/>
    <property type="match status" value="1"/>
</dbReference>
<dbReference type="GO" id="GO:0006935">
    <property type="term" value="P:chemotaxis"/>
    <property type="evidence" value="ECO:0007669"/>
    <property type="project" value="InterPro"/>
</dbReference>
<dbReference type="InterPro" id="IPR004090">
    <property type="entry name" value="Chemotax_Me-accpt_rcpt"/>
</dbReference>
<dbReference type="InterPro" id="IPR003660">
    <property type="entry name" value="HAMP_dom"/>
</dbReference>
<dbReference type="GO" id="GO:0007165">
    <property type="term" value="P:signal transduction"/>
    <property type="evidence" value="ECO:0007669"/>
    <property type="project" value="UniProtKB-KW"/>
</dbReference>
<dbReference type="Pfam" id="PF00015">
    <property type="entry name" value="MCPsignal"/>
    <property type="match status" value="1"/>
</dbReference>
<reference evidence="7 8" key="1">
    <citation type="submission" date="2019-01" db="EMBL/GenBank/DDBJ databases">
        <authorList>
            <person name="Chen W.-M."/>
        </authorList>
    </citation>
    <scope>NUCLEOTIDE SEQUENCE [LARGE SCALE GENOMIC DNA]</scope>
    <source>
        <strain evidence="7 8">KYPY4</strain>
    </source>
</reference>
<feature type="domain" description="Methyl-accepting transducer" evidence="5">
    <location>
        <begin position="270"/>
        <end position="499"/>
    </location>
</feature>
<dbReference type="PROSITE" id="PS50885">
    <property type="entry name" value="HAMP"/>
    <property type="match status" value="1"/>
</dbReference>
<comment type="similarity">
    <text evidence="3">Belongs to the methyl-accepting chemotaxis (MCP) protein family.</text>
</comment>
<dbReference type="GO" id="GO:0005886">
    <property type="term" value="C:plasma membrane"/>
    <property type="evidence" value="ECO:0007669"/>
    <property type="project" value="TreeGrafter"/>
</dbReference>
<protein>
    <submittedName>
        <fullName evidence="7">HAMP domain-containing protein</fullName>
    </submittedName>
</protein>
<dbReference type="Gene3D" id="1.10.287.950">
    <property type="entry name" value="Methyl-accepting chemotaxis protein"/>
    <property type="match status" value="1"/>
</dbReference>
<dbReference type="SMART" id="SM00304">
    <property type="entry name" value="HAMP"/>
    <property type="match status" value="1"/>
</dbReference>
<dbReference type="PRINTS" id="PR00260">
    <property type="entry name" value="CHEMTRNSDUCR"/>
</dbReference>
<dbReference type="AlphaFoldDB" id="A0A437RLQ1"/>
<accession>A0A437RLQ1</accession>
<dbReference type="CDD" id="cd11386">
    <property type="entry name" value="MCP_signal"/>
    <property type="match status" value="1"/>
</dbReference>
<dbReference type="RefSeq" id="WP_128227968.1">
    <property type="nucleotide sequence ID" value="NZ_SACR01000002.1"/>
</dbReference>
<name>A0A437RLQ1_9BURK</name>
<keyword evidence="2" id="KW-0488">Methylation</keyword>
<dbReference type="SMART" id="SM00283">
    <property type="entry name" value="MA"/>
    <property type="match status" value="1"/>
</dbReference>
<comment type="subcellular location">
    <subcellularLocation>
        <location evidence="1">Membrane</location>
    </subcellularLocation>
</comment>
<dbReference type="InterPro" id="IPR051310">
    <property type="entry name" value="MCP_chemotaxis"/>
</dbReference>
<dbReference type="Pfam" id="PF00672">
    <property type="entry name" value="HAMP"/>
    <property type="match status" value="1"/>
</dbReference>
<comment type="caution">
    <text evidence="7">The sequence shown here is derived from an EMBL/GenBank/DDBJ whole genome shotgun (WGS) entry which is preliminary data.</text>
</comment>
<evidence type="ECO:0000256" key="1">
    <source>
        <dbReference type="ARBA" id="ARBA00004370"/>
    </source>
</evidence>
<dbReference type="PANTHER" id="PTHR43531">
    <property type="entry name" value="PROTEIN ICFG"/>
    <property type="match status" value="1"/>
</dbReference>
<evidence type="ECO:0000259" key="5">
    <source>
        <dbReference type="PROSITE" id="PS50111"/>
    </source>
</evidence>
<evidence type="ECO:0000313" key="7">
    <source>
        <dbReference type="EMBL" id="RVU47505.1"/>
    </source>
</evidence>
<dbReference type="PANTHER" id="PTHR43531:SF14">
    <property type="entry name" value="METHYL-ACCEPTING CHEMOTAXIS PROTEIN I-RELATED"/>
    <property type="match status" value="1"/>
</dbReference>